<dbReference type="InterPro" id="IPR002156">
    <property type="entry name" value="RNaseH_domain"/>
</dbReference>
<dbReference type="InterPro" id="IPR012337">
    <property type="entry name" value="RNaseH-like_sf"/>
</dbReference>
<keyword evidence="3" id="KW-1185">Reference proteome</keyword>
<proteinExistence type="predicted"/>
<dbReference type="InterPro" id="IPR036397">
    <property type="entry name" value="RNaseH_sf"/>
</dbReference>
<evidence type="ECO:0000313" key="3">
    <source>
        <dbReference type="Proteomes" id="UP000583929"/>
    </source>
</evidence>
<dbReference type="Pfam" id="PF13456">
    <property type="entry name" value="RVT_3"/>
    <property type="match status" value="1"/>
</dbReference>
<evidence type="ECO:0000259" key="1">
    <source>
        <dbReference type="Pfam" id="PF13456"/>
    </source>
</evidence>
<name>A0A7J6G6I1_CANSA</name>
<protein>
    <recommendedName>
        <fullName evidence="1">RNase H type-1 domain-containing protein</fullName>
    </recommendedName>
</protein>
<evidence type="ECO:0000313" key="2">
    <source>
        <dbReference type="EMBL" id="KAF4378596.1"/>
    </source>
</evidence>
<dbReference type="InterPro" id="IPR052929">
    <property type="entry name" value="RNase_H-like_EbsB-rel"/>
</dbReference>
<dbReference type="SUPFAM" id="SSF53098">
    <property type="entry name" value="Ribonuclease H-like"/>
    <property type="match status" value="1"/>
</dbReference>
<dbReference type="InterPro" id="IPR044730">
    <property type="entry name" value="RNase_H-like_dom_plant"/>
</dbReference>
<accession>A0A7J6G6I1</accession>
<dbReference type="PANTHER" id="PTHR47074">
    <property type="entry name" value="BNAC02G40300D PROTEIN"/>
    <property type="match status" value="1"/>
</dbReference>
<gene>
    <name evidence="2" type="ORF">G4B88_023136</name>
</gene>
<organism evidence="2 3">
    <name type="scientific">Cannabis sativa</name>
    <name type="common">Hemp</name>
    <name type="synonym">Marijuana</name>
    <dbReference type="NCBI Taxonomy" id="3483"/>
    <lineage>
        <taxon>Eukaryota</taxon>
        <taxon>Viridiplantae</taxon>
        <taxon>Streptophyta</taxon>
        <taxon>Embryophyta</taxon>
        <taxon>Tracheophyta</taxon>
        <taxon>Spermatophyta</taxon>
        <taxon>Magnoliopsida</taxon>
        <taxon>eudicotyledons</taxon>
        <taxon>Gunneridae</taxon>
        <taxon>Pentapetalae</taxon>
        <taxon>rosids</taxon>
        <taxon>fabids</taxon>
        <taxon>Rosales</taxon>
        <taxon>Cannabaceae</taxon>
        <taxon>Cannabis</taxon>
    </lineage>
</organism>
<comment type="caution">
    <text evidence="2">The sequence shown here is derived from an EMBL/GenBank/DDBJ whole genome shotgun (WGS) entry which is preliminary data.</text>
</comment>
<dbReference type="PANTHER" id="PTHR47074:SF11">
    <property type="entry name" value="REVERSE TRANSCRIPTASE-LIKE PROTEIN"/>
    <property type="match status" value="1"/>
</dbReference>
<dbReference type="Gene3D" id="3.30.420.10">
    <property type="entry name" value="Ribonuclease H-like superfamily/Ribonuclease H"/>
    <property type="match status" value="1"/>
</dbReference>
<feature type="domain" description="RNase H type-1" evidence="1">
    <location>
        <begin position="7"/>
        <end position="107"/>
    </location>
</feature>
<dbReference type="Proteomes" id="UP000583929">
    <property type="component" value="Unassembled WGS sequence"/>
</dbReference>
<sequence length="129" mass="14200">MVLKKGHTQVISSASIQKSGAPSPIFVEAQALLKGLTWCQNSHFQPLLVLSDCLQLTNRINSKWQDNSALSSLVLMIRQSLCNLLTVSLKHTPRNENAEAHKCAKEALNIQNNITNPNRLIPSSLLSES</sequence>
<reference evidence="2 3" key="1">
    <citation type="journal article" date="2020" name="bioRxiv">
        <title>Sequence and annotation of 42 cannabis genomes reveals extensive copy number variation in cannabinoid synthesis and pathogen resistance genes.</title>
        <authorList>
            <person name="Mckernan K.J."/>
            <person name="Helbert Y."/>
            <person name="Kane L.T."/>
            <person name="Ebling H."/>
            <person name="Zhang L."/>
            <person name="Liu B."/>
            <person name="Eaton Z."/>
            <person name="Mclaughlin S."/>
            <person name="Kingan S."/>
            <person name="Baybayan P."/>
            <person name="Concepcion G."/>
            <person name="Jordan M."/>
            <person name="Riva A."/>
            <person name="Barbazuk W."/>
            <person name="Harkins T."/>
        </authorList>
    </citation>
    <scope>NUCLEOTIDE SEQUENCE [LARGE SCALE GENOMIC DNA]</scope>
    <source>
        <strain evidence="3">cv. Jamaican Lion 4</strain>
        <tissue evidence="2">Leaf</tissue>
    </source>
</reference>
<dbReference type="GO" id="GO:0004523">
    <property type="term" value="F:RNA-DNA hybrid ribonuclease activity"/>
    <property type="evidence" value="ECO:0007669"/>
    <property type="project" value="InterPro"/>
</dbReference>
<dbReference type="GO" id="GO:0003676">
    <property type="term" value="F:nucleic acid binding"/>
    <property type="evidence" value="ECO:0007669"/>
    <property type="project" value="InterPro"/>
</dbReference>
<dbReference type="AlphaFoldDB" id="A0A7J6G6I1"/>
<dbReference type="EMBL" id="JAATIQ010000135">
    <property type="protein sequence ID" value="KAF4378596.1"/>
    <property type="molecule type" value="Genomic_DNA"/>
</dbReference>
<dbReference type="CDD" id="cd06222">
    <property type="entry name" value="RNase_H_like"/>
    <property type="match status" value="1"/>
</dbReference>